<evidence type="ECO:0000259" key="1">
    <source>
        <dbReference type="Pfam" id="PF04448"/>
    </source>
</evidence>
<reference evidence="2" key="1">
    <citation type="journal article" date="2015" name="Nature">
        <title>Complex archaea that bridge the gap between prokaryotes and eukaryotes.</title>
        <authorList>
            <person name="Spang A."/>
            <person name="Saw J.H."/>
            <person name="Jorgensen S.L."/>
            <person name="Zaremba-Niedzwiedzka K."/>
            <person name="Martijn J."/>
            <person name="Lind A.E."/>
            <person name="van Eijk R."/>
            <person name="Schleper C."/>
            <person name="Guy L."/>
            <person name="Ettema T.J."/>
        </authorList>
    </citation>
    <scope>NUCLEOTIDE SEQUENCE</scope>
</reference>
<protein>
    <recommendedName>
        <fullName evidence="1">DUF551 domain-containing protein</fullName>
    </recommendedName>
</protein>
<evidence type="ECO:0000313" key="2">
    <source>
        <dbReference type="EMBL" id="KKN08173.1"/>
    </source>
</evidence>
<comment type="caution">
    <text evidence="2">The sequence shown here is derived from an EMBL/GenBank/DDBJ whole genome shotgun (WGS) entry which is preliminary data.</text>
</comment>
<sequence>MKQKQRKSKQLVQQWMTEDREQQTDALLKIRDMEGSTAPWISVEDEIPKRHKVVSLKGGEGVWNGKQWRVISYDLIVDKPLQWPVTHWQPLPEPYESASAEEAT</sequence>
<proteinExistence type="predicted"/>
<organism evidence="2">
    <name type="scientific">marine sediment metagenome</name>
    <dbReference type="NCBI Taxonomy" id="412755"/>
    <lineage>
        <taxon>unclassified sequences</taxon>
        <taxon>metagenomes</taxon>
        <taxon>ecological metagenomes</taxon>
    </lineage>
</organism>
<dbReference type="EMBL" id="LAZR01004487">
    <property type="protein sequence ID" value="KKN08173.1"/>
    <property type="molecule type" value="Genomic_DNA"/>
</dbReference>
<name>A0A0F9QSE0_9ZZZZ</name>
<accession>A0A0F9QSE0</accession>
<feature type="domain" description="DUF551" evidence="1">
    <location>
        <begin position="40"/>
        <end position="94"/>
    </location>
</feature>
<dbReference type="AlphaFoldDB" id="A0A0F9QSE0"/>
<gene>
    <name evidence="2" type="ORF">LCGC14_1059500</name>
</gene>
<dbReference type="InterPro" id="IPR007539">
    <property type="entry name" value="DUF551"/>
</dbReference>
<dbReference type="Pfam" id="PF04448">
    <property type="entry name" value="DUF551"/>
    <property type="match status" value="1"/>
</dbReference>